<organism evidence="8 9">
    <name type="scientific">Paenibacillus lutrae</name>
    <dbReference type="NCBI Taxonomy" id="2078573"/>
    <lineage>
        <taxon>Bacteria</taxon>
        <taxon>Bacillati</taxon>
        <taxon>Bacillota</taxon>
        <taxon>Bacilli</taxon>
        <taxon>Bacillales</taxon>
        <taxon>Paenibacillaceae</taxon>
        <taxon>Paenibacillus</taxon>
    </lineage>
</organism>
<dbReference type="OrthoDB" id="2574794at2"/>
<keyword evidence="3 6" id="KW-0812">Transmembrane</keyword>
<comment type="subcellular location">
    <subcellularLocation>
        <location evidence="1">Cell membrane</location>
        <topology evidence="1">Multi-pass membrane protein</topology>
    </subcellularLocation>
</comment>
<gene>
    <name evidence="8" type="ORF">EDM21_19070</name>
</gene>
<dbReference type="GO" id="GO:0005886">
    <property type="term" value="C:plasma membrane"/>
    <property type="evidence" value="ECO:0007669"/>
    <property type="project" value="UniProtKB-SubCell"/>
</dbReference>
<dbReference type="Proteomes" id="UP000490800">
    <property type="component" value="Unassembled WGS sequence"/>
</dbReference>
<feature type="transmembrane region" description="Helical" evidence="6">
    <location>
        <begin position="6"/>
        <end position="26"/>
    </location>
</feature>
<proteinExistence type="predicted"/>
<dbReference type="PANTHER" id="PTHR35007:SF2">
    <property type="entry name" value="PILUS ASSEMBLE PROTEIN"/>
    <property type="match status" value="1"/>
</dbReference>
<comment type="caution">
    <text evidence="8">The sequence shown here is derived from an EMBL/GenBank/DDBJ whole genome shotgun (WGS) entry which is preliminary data.</text>
</comment>
<evidence type="ECO:0000256" key="4">
    <source>
        <dbReference type="ARBA" id="ARBA00022989"/>
    </source>
</evidence>
<protein>
    <submittedName>
        <fullName evidence="8">Pilus assembly protein TadB</fullName>
    </submittedName>
</protein>
<sequence length="309" mass="34865">MLTWIYVLLAAALISWVVFALSLWRLQVKRIGLLQQLQIIKITPKRKRQKASDKFKAAVFRWSDRLSPLGKRFKLFVSDRDLERRIALAGHPNGLTLDSFHGFRFLCLFMGLLIGTFLSWLGLGGIVQILLILAGLFLPIVWIRSAASNRQQQIGIELPDFMDTMSVTLQAGVPMDPAIKQITRNMEGPLSEELTRFQQELDVGVPREDAYMRMMNRNQCKELETLVLSLIQGSKLGVPIANTFKILAKDMRESRIGYVKERAAKAGPKVTMITTFVILPAVLLCVMGLLVLNFIYNPEGIGIDWSAFS</sequence>
<feature type="domain" description="Type II secretion system protein GspF" evidence="7">
    <location>
        <begin position="161"/>
        <end position="287"/>
    </location>
</feature>
<feature type="transmembrane region" description="Helical" evidence="6">
    <location>
        <begin position="270"/>
        <end position="296"/>
    </location>
</feature>
<evidence type="ECO:0000256" key="1">
    <source>
        <dbReference type="ARBA" id="ARBA00004651"/>
    </source>
</evidence>
<evidence type="ECO:0000313" key="9">
    <source>
        <dbReference type="Proteomes" id="UP000490800"/>
    </source>
</evidence>
<dbReference type="Pfam" id="PF00482">
    <property type="entry name" value="T2SSF"/>
    <property type="match status" value="1"/>
</dbReference>
<dbReference type="EMBL" id="RHLK01000013">
    <property type="protein sequence ID" value="MVP01599.1"/>
    <property type="molecule type" value="Genomic_DNA"/>
</dbReference>
<accession>A0A7X3K0U2</accession>
<feature type="transmembrane region" description="Helical" evidence="6">
    <location>
        <begin position="102"/>
        <end position="120"/>
    </location>
</feature>
<keyword evidence="5 6" id="KW-0472">Membrane</keyword>
<evidence type="ECO:0000256" key="2">
    <source>
        <dbReference type="ARBA" id="ARBA00022475"/>
    </source>
</evidence>
<dbReference type="PANTHER" id="PTHR35007">
    <property type="entry name" value="INTEGRAL MEMBRANE PROTEIN-RELATED"/>
    <property type="match status" value="1"/>
</dbReference>
<evidence type="ECO:0000256" key="6">
    <source>
        <dbReference type="SAM" id="Phobius"/>
    </source>
</evidence>
<dbReference type="InterPro" id="IPR018076">
    <property type="entry name" value="T2SS_GspF_dom"/>
</dbReference>
<dbReference type="RefSeq" id="WP_157338034.1">
    <property type="nucleotide sequence ID" value="NZ_RHLK01000013.1"/>
</dbReference>
<keyword evidence="4 6" id="KW-1133">Transmembrane helix</keyword>
<dbReference type="AlphaFoldDB" id="A0A7X3K0U2"/>
<keyword evidence="2" id="KW-1003">Cell membrane</keyword>
<keyword evidence="9" id="KW-1185">Reference proteome</keyword>
<evidence type="ECO:0000313" key="8">
    <source>
        <dbReference type="EMBL" id="MVP01599.1"/>
    </source>
</evidence>
<reference evidence="8 9" key="1">
    <citation type="journal article" date="2019" name="Microorganisms">
        <title>Paenibacillus lutrae sp. nov., A Chitinolytic Species Isolated from A River Otter in Castril Natural Park, Granada, Spain.</title>
        <authorList>
            <person name="Rodriguez M."/>
            <person name="Reina J.C."/>
            <person name="Bejar V."/>
            <person name="Llamas I."/>
        </authorList>
    </citation>
    <scope>NUCLEOTIDE SEQUENCE [LARGE SCALE GENOMIC DNA]</scope>
    <source>
        <strain evidence="8 9">N10</strain>
    </source>
</reference>
<evidence type="ECO:0000256" key="3">
    <source>
        <dbReference type="ARBA" id="ARBA00022692"/>
    </source>
</evidence>
<feature type="transmembrane region" description="Helical" evidence="6">
    <location>
        <begin position="126"/>
        <end position="143"/>
    </location>
</feature>
<evidence type="ECO:0000256" key="5">
    <source>
        <dbReference type="ARBA" id="ARBA00023136"/>
    </source>
</evidence>
<name>A0A7X3K0U2_9BACL</name>
<evidence type="ECO:0000259" key="7">
    <source>
        <dbReference type="Pfam" id="PF00482"/>
    </source>
</evidence>